<sequence length="374" mass="40690">MPSNGPALQVVTGVWTEQSGTVGAAQVTGRCQDNTCWNGRTGTSEVSEAAPFTAELPPSWQMDMIYVHGTCLEQDLQDLGKPSSIFSHASTTGLAERACAEAAKQVFLRCLTSRSAKRTALDTGRGSEHWMRSLGVGGLSDKAKVLQAILELLARFCDGNRCWQRGRHPDASIEGLHTASAALRLEAVTRGCFVGREREGRAPLRASFVFEKLPRAMAVSWPSLTGCASGCAGALWSPEGARASSLSHQFQYWVRLKLLVTPARRAWEKVRMVQHVECQGSGVQFLIKFWIICFMFARTSCNVVLFDTLTAPSDISCCVYMLANCWAALLLDGSSDLSKAQEISDESRSSRGVLPAQAGHALCWATAWKPSLRL</sequence>
<organism evidence="1 2">
    <name type="scientific">Symbiodinium microadriaticum</name>
    <name type="common">Dinoflagellate</name>
    <name type="synonym">Zooxanthella microadriatica</name>
    <dbReference type="NCBI Taxonomy" id="2951"/>
    <lineage>
        <taxon>Eukaryota</taxon>
        <taxon>Sar</taxon>
        <taxon>Alveolata</taxon>
        <taxon>Dinophyceae</taxon>
        <taxon>Suessiales</taxon>
        <taxon>Symbiodiniaceae</taxon>
        <taxon>Symbiodinium</taxon>
    </lineage>
</organism>
<accession>A0A1Q9DIF8</accession>
<reference evidence="1 2" key="1">
    <citation type="submission" date="2016-02" db="EMBL/GenBank/DDBJ databases">
        <title>Genome analysis of coral dinoflagellate symbionts highlights evolutionary adaptations to a symbiotic lifestyle.</title>
        <authorList>
            <person name="Aranda M."/>
            <person name="Li Y."/>
            <person name="Liew Y.J."/>
            <person name="Baumgarten S."/>
            <person name="Simakov O."/>
            <person name="Wilson M."/>
            <person name="Piel J."/>
            <person name="Ashoor H."/>
            <person name="Bougouffa S."/>
            <person name="Bajic V.B."/>
            <person name="Ryu T."/>
            <person name="Ravasi T."/>
            <person name="Bayer T."/>
            <person name="Micklem G."/>
            <person name="Kim H."/>
            <person name="Bhak J."/>
            <person name="Lajeunesse T.C."/>
            <person name="Voolstra C.R."/>
        </authorList>
    </citation>
    <scope>NUCLEOTIDE SEQUENCE [LARGE SCALE GENOMIC DNA]</scope>
    <source>
        <strain evidence="1 2">CCMP2467</strain>
    </source>
</reference>
<dbReference type="Proteomes" id="UP000186817">
    <property type="component" value="Unassembled WGS sequence"/>
</dbReference>
<gene>
    <name evidence="1" type="ORF">AK812_SmicGene22933</name>
</gene>
<name>A0A1Q9DIF8_SYMMI</name>
<dbReference type="EMBL" id="LSRX01000520">
    <property type="protein sequence ID" value="OLP94971.1"/>
    <property type="molecule type" value="Genomic_DNA"/>
</dbReference>
<comment type="caution">
    <text evidence="1">The sequence shown here is derived from an EMBL/GenBank/DDBJ whole genome shotgun (WGS) entry which is preliminary data.</text>
</comment>
<evidence type="ECO:0000313" key="2">
    <source>
        <dbReference type="Proteomes" id="UP000186817"/>
    </source>
</evidence>
<keyword evidence="2" id="KW-1185">Reference proteome</keyword>
<dbReference type="AlphaFoldDB" id="A0A1Q9DIF8"/>
<evidence type="ECO:0000313" key="1">
    <source>
        <dbReference type="EMBL" id="OLP94971.1"/>
    </source>
</evidence>
<protein>
    <submittedName>
        <fullName evidence="1">Uncharacterized protein</fullName>
    </submittedName>
</protein>
<proteinExistence type="predicted"/>